<sequence length="180" mass="19671">MASTRKDGNDIYAVLRGALYDRIGPLYNIVVWHSERKEKVRLDYKYLHSGVAYRIEATLEGHQQGPGISASGGYKKVQRYPVAMGYLVAAVQARRERGEDPGEVTSGDCKAAMAWMMTSTADQAYAQLPEERADTQSFVGGLIKAAQQALEGTEAEGAVVGSEYEEGGKFNIGIHFWSAC</sequence>
<organism evidence="1 2">
    <name type="scientific">Alternaria atra</name>
    <dbReference type="NCBI Taxonomy" id="119953"/>
    <lineage>
        <taxon>Eukaryota</taxon>
        <taxon>Fungi</taxon>
        <taxon>Dikarya</taxon>
        <taxon>Ascomycota</taxon>
        <taxon>Pezizomycotina</taxon>
        <taxon>Dothideomycetes</taxon>
        <taxon>Pleosporomycetidae</taxon>
        <taxon>Pleosporales</taxon>
        <taxon>Pleosporineae</taxon>
        <taxon>Pleosporaceae</taxon>
        <taxon>Alternaria</taxon>
        <taxon>Alternaria sect. Ulocladioides</taxon>
    </lineage>
</organism>
<dbReference type="OrthoDB" id="3689663at2759"/>
<accession>A0A8J2I016</accession>
<gene>
    <name evidence="1" type="ORF">ALTATR162_LOCUS3352</name>
</gene>
<dbReference type="RefSeq" id="XP_043166893.1">
    <property type="nucleotide sequence ID" value="XM_043310958.1"/>
</dbReference>
<comment type="caution">
    <text evidence="1">The sequence shown here is derived from an EMBL/GenBank/DDBJ whole genome shotgun (WGS) entry which is preliminary data.</text>
</comment>
<keyword evidence="2" id="KW-1185">Reference proteome</keyword>
<dbReference type="EMBL" id="CAJRGZ010000016">
    <property type="protein sequence ID" value="CAG5153842.1"/>
    <property type="molecule type" value="Genomic_DNA"/>
</dbReference>
<dbReference type="Proteomes" id="UP000676310">
    <property type="component" value="Unassembled WGS sequence"/>
</dbReference>
<evidence type="ECO:0000313" key="2">
    <source>
        <dbReference type="Proteomes" id="UP000676310"/>
    </source>
</evidence>
<dbReference type="GeneID" id="67014899"/>
<dbReference type="AlphaFoldDB" id="A0A8J2I016"/>
<proteinExistence type="predicted"/>
<reference evidence="1" key="1">
    <citation type="submission" date="2021-05" db="EMBL/GenBank/DDBJ databases">
        <authorList>
            <person name="Stam R."/>
        </authorList>
    </citation>
    <scope>NUCLEOTIDE SEQUENCE</scope>
    <source>
        <strain evidence="1">CS162</strain>
    </source>
</reference>
<name>A0A8J2I016_9PLEO</name>
<evidence type="ECO:0000313" key="1">
    <source>
        <dbReference type="EMBL" id="CAG5153842.1"/>
    </source>
</evidence>
<protein>
    <submittedName>
        <fullName evidence="1">Uncharacterized protein</fullName>
    </submittedName>
</protein>